<proteinExistence type="predicted"/>
<keyword evidence="2" id="KW-1185">Reference proteome</keyword>
<protein>
    <submittedName>
        <fullName evidence="1">Uncharacterized protein</fullName>
    </submittedName>
</protein>
<evidence type="ECO:0000313" key="2">
    <source>
        <dbReference type="Proteomes" id="UP000055060"/>
    </source>
</evidence>
<dbReference type="OrthoDB" id="166379at2"/>
<name>A0A0S7BNT5_9CHLR</name>
<dbReference type="AlphaFoldDB" id="A0A0S7BNT5"/>
<evidence type="ECO:0000313" key="1">
    <source>
        <dbReference type="EMBL" id="GAP15739.1"/>
    </source>
</evidence>
<dbReference type="RefSeq" id="WP_075074896.1">
    <property type="nucleotide sequence ID" value="NZ_DF967972.1"/>
</dbReference>
<organism evidence="1">
    <name type="scientific">Longilinea arvoryzae</name>
    <dbReference type="NCBI Taxonomy" id="360412"/>
    <lineage>
        <taxon>Bacteria</taxon>
        <taxon>Bacillati</taxon>
        <taxon>Chloroflexota</taxon>
        <taxon>Anaerolineae</taxon>
        <taxon>Anaerolineales</taxon>
        <taxon>Anaerolineaceae</taxon>
        <taxon>Longilinea</taxon>
    </lineage>
</organism>
<accession>A0A0S7BNT5</accession>
<dbReference type="STRING" id="360412.LARV_03531"/>
<reference evidence="1" key="1">
    <citation type="submission" date="2015-07" db="EMBL/GenBank/DDBJ databases">
        <title>Draft Genome Sequences of Anaerolinea thermolimosa IMO-1, Bellilinea caldifistulae GOMI-1, Leptolinea tardivitalis YMTK-2, Levilinea saccharolytica KIBI-1,Longilinea arvoryzae KOME-1, Previously Described as Members of the Anaerolineaceae (Chloroflexi).</title>
        <authorList>
            <person name="Sekiguchi Y."/>
            <person name="Ohashi A."/>
            <person name="Matsuura N."/>
            <person name="Tourlousse M.D."/>
        </authorList>
    </citation>
    <scope>NUCLEOTIDE SEQUENCE [LARGE SCALE GENOMIC DNA]</scope>
    <source>
        <strain evidence="1">KOME-1</strain>
    </source>
</reference>
<dbReference type="EMBL" id="DF967972">
    <property type="protein sequence ID" value="GAP15739.1"/>
    <property type="molecule type" value="Genomic_DNA"/>
</dbReference>
<sequence>MPKEFLTERDIEDMVKRGILSLELNDQVVLTDLAYEKANRLGMRLVRDRPDAPPAAPVRPYIAQQFARPATPAVSPASPPAFAAPVTAGAAQTVPPAQADGEAVHDRIRNAVIARLGSQVDANLVDVIITRVLQNTGVK</sequence>
<gene>
    <name evidence="1" type="ORF">LARV_03531</name>
</gene>
<dbReference type="Proteomes" id="UP000055060">
    <property type="component" value="Unassembled WGS sequence"/>
</dbReference>